<dbReference type="Proteomes" id="UP000049855">
    <property type="component" value="Unassembled WGS sequence"/>
</dbReference>
<protein>
    <submittedName>
        <fullName evidence="1">Uncharacterized protein</fullName>
    </submittedName>
</protein>
<dbReference type="AlphaFoldDB" id="A0A0U1L279"/>
<reference evidence="2" key="1">
    <citation type="submission" date="2015-03" db="EMBL/GenBank/DDBJ databases">
        <authorList>
            <person name="Nijsse Bart"/>
        </authorList>
    </citation>
    <scope>NUCLEOTIDE SEQUENCE [LARGE SCALE GENOMIC DNA]</scope>
</reference>
<name>A0A0U1L279_9FIRM</name>
<sequence>MDYFRAGELSSFKEKKVIELFNQFDNQVIFTVTLKEQELGKYDNKSDINHIDYTPHIPCKLLSPEYVEEFVENIKRFSLNINS</sequence>
<proteinExistence type="predicted"/>
<evidence type="ECO:0000313" key="1">
    <source>
        <dbReference type="EMBL" id="CQR73273.1"/>
    </source>
</evidence>
<gene>
    <name evidence="1" type="ORF">SpAn4DRAFT_2505</name>
</gene>
<keyword evidence="2" id="KW-1185">Reference proteome</keyword>
<dbReference type="EMBL" id="CTRP01000012">
    <property type="protein sequence ID" value="CQR73273.1"/>
    <property type="molecule type" value="Genomic_DNA"/>
</dbReference>
<organism evidence="1 2">
    <name type="scientific">Sporomusa ovata</name>
    <dbReference type="NCBI Taxonomy" id="2378"/>
    <lineage>
        <taxon>Bacteria</taxon>
        <taxon>Bacillati</taxon>
        <taxon>Bacillota</taxon>
        <taxon>Negativicutes</taxon>
        <taxon>Selenomonadales</taxon>
        <taxon>Sporomusaceae</taxon>
        <taxon>Sporomusa</taxon>
    </lineage>
</organism>
<accession>A0A0U1L279</accession>
<evidence type="ECO:0000313" key="2">
    <source>
        <dbReference type="Proteomes" id="UP000049855"/>
    </source>
</evidence>